<dbReference type="NCBIfam" id="TIGR03752">
    <property type="entry name" value="conj_TIGR03752"/>
    <property type="match status" value="1"/>
</dbReference>
<dbReference type="STRING" id="1763535.LPB072_11640"/>
<evidence type="ECO:0000313" key="5">
    <source>
        <dbReference type="Proteomes" id="UP000185657"/>
    </source>
</evidence>
<dbReference type="EMBL" id="CP017476">
    <property type="protein sequence ID" value="AOW13408.1"/>
    <property type="molecule type" value="Genomic_DNA"/>
</dbReference>
<dbReference type="AlphaFoldDB" id="A0A162P631"/>
<dbReference type="Proteomes" id="UP000185680">
    <property type="component" value="Chromosome"/>
</dbReference>
<keyword evidence="5" id="KW-1185">Reference proteome</keyword>
<feature type="region of interest" description="Disordered" evidence="1">
    <location>
        <begin position="87"/>
        <end position="109"/>
    </location>
</feature>
<dbReference type="RefSeq" id="WP_066089791.1">
    <property type="nucleotide sequence ID" value="NZ_CP017476.1"/>
</dbReference>
<evidence type="ECO:0000313" key="3">
    <source>
        <dbReference type="EMBL" id="AOW13408.1"/>
    </source>
</evidence>
<proteinExistence type="predicted"/>
<dbReference type="EMBL" id="LVWD01000013">
    <property type="protein sequence ID" value="OAD41694.1"/>
    <property type="molecule type" value="Genomic_DNA"/>
</dbReference>
<dbReference type="KEGG" id="hyl:LPB072_11640"/>
<keyword evidence="2" id="KW-0812">Transmembrane</keyword>
<feature type="region of interest" description="Disordered" evidence="1">
    <location>
        <begin position="193"/>
        <end position="225"/>
    </location>
</feature>
<name>A0A162P631_9BURK</name>
<feature type="compositionally biased region" description="Polar residues" evidence="1">
    <location>
        <begin position="93"/>
        <end position="105"/>
    </location>
</feature>
<evidence type="ECO:0000256" key="2">
    <source>
        <dbReference type="SAM" id="Phobius"/>
    </source>
</evidence>
<dbReference type="Proteomes" id="UP000185657">
    <property type="component" value="Unassembled WGS sequence"/>
</dbReference>
<reference evidence="3 6" key="2">
    <citation type="submission" date="2016-10" db="EMBL/GenBank/DDBJ databases">
        <title>Hydorgenophaga sp. LPB0072 isolated from gastropod.</title>
        <authorList>
            <person name="Kim E."/>
            <person name="Yi H."/>
        </authorList>
    </citation>
    <scope>NUCLEOTIDE SEQUENCE [LARGE SCALE GENOMIC DNA]</scope>
    <source>
        <strain evidence="3 6">LPB0072</strain>
    </source>
</reference>
<gene>
    <name evidence="3" type="ORF">LPB072_11640</name>
    <name evidence="4" type="ORF">LPB72_10260</name>
</gene>
<evidence type="ECO:0000313" key="4">
    <source>
        <dbReference type="EMBL" id="OAD41694.1"/>
    </source>
</evidence>
<feature type="region of interest" description="Disordered" evidence="1">
    <location>
        <begin position="34"/>
        <end position="58"/>
    </location>
</feature>
<dbReference type="InterPro" id="IPR021207">
    <property type="entry name" value="Integr_conj_element_PFL4705"/>
</dbReference>
<keyword evidence="2" id="KW-1133">Transmembrane helix</keyword>
<keyword evidence="2" id="KW-0472">Membrane</keyword>
<reference evidence="4 5" key="1">
    <citation type="submission" date="2016-02" db="EMBL/GenBank/DDBJ databases">
        <title>Draft genome sequence of Hydrogenophaga sp. LPB0072.</title>
        <authorList>
            <person name="Shin S.-K."/>
            <person name="Yi H."/>
        </authorList>
    </citation>
    <scope>NUCLEOTIDE SEQUENCE [LARGE SCALE GENOMIC DNA]</scope>
    <source>
        <strain evidence="4 5">LPB0072</strain>
    </source>
</reference>
<evidence type="ECO:0000313" key="6">
    <source>
        <dbReference type="Proteomes" id="UP000185680"/>
    </source>
</evidence>
<feature type="region of interest" description="Disordered" evidence="1">
    <location>
        <begin position="457"/>
        <end position="476"/>
    </location>
</feature>
<organism evidence="3 6">
    <name type="scientific">Hydrogenophaga crassostreae</name>
    <dbReference type="NCBI Taxonomy" id="1763535"/>
    <lineage>
        <taxon>Bacteria</taxon>
        <taxon>Pseudomonadati</taxon>
        <taxon>Pseudomonadota</taxon>
        <taxon>Betaproteobacteria</taxon>
        <taxon>Burkholderiales</taxon>
        <taxon>Comamonadaceae</taxon>
        <taxon>Hydrogenophaga</taxon>
    </lineage>
</organism>
<feature type="compositionally biased region" description="Polar residues" evidence="1">
    <location>
        <begin position="460"/>
        <end position="469"/>
    </location>
</feature>
<evidence type="ECO:0000256" key="1">
    <source>
        <dbReference type="SAM" id="MobiDB-lite"/>
    </source>
</evidence>
<sequence>MAVKQNTLLPILGVITLVIVGTILFQQFTSDGSVKPGDPITQVPKPEPLPVAKGADGDNASETLKSVVASNEALRVQVQEILARNLELEKGHNGTQPGASNSSTDMGGDALDAAGRAADTLLNGLPSISGPTPKNLPGSQVGRVINAAPIVGDMAVESSEGLPGAVAYDKKIPLGFAAFEDTRNRQGPVQTRYVRTSASATSVEGSALPGAGKSAALKSTEPEDEPYFTIPENATLVGVKAMTSIIGRVPIDGRVTDPMQFKAVVGRENLAANGWELPDDLAGMIVTGVAIGDMALSCSEGKIRSATFVFNDGTIRTVSSRARAGSGGSSGISGDLGFISDPHGNPCISGRFVTNAPAYLTDIVGAKTLGVAASAFADAAKLVTQSSSTGSTTTQITDTNKYVLGQAVSGASDEFTDWLLSRLKNSFDAVVTPSGHELVVHLDQELRIDKMANARRLTHRNQASQTSTRGALYGLE</sequence>
<accession>A0A162P631</accession>
<feature type="compositionally biased region" description="Polar residues" evidence="1">
    <location>
        <begin position="193"/>
        <end position="204"/>
    </location>
</feature>
<dbReference type="OrthoDB" id="7061550at2"/>
<feature type="transmembrane region" description="Helical" evidence="2">
    <location>
        <begin position="7"/>
        <end position="25"/>
    </location>
</feature>
<protein>
    <submittedName>
        <fullName evidence="3">Integrating conjugative element protein</fullName>
    </submittedName>
</protein>